<dbReference type="InterPro" id="IPR027470">
    <property type="entry name" value="Cation_efflux_CTD"/>
</dbReference>
<evidence type="ECO:0000256" key="3">
    <source>
        <dbReference type="ARBA" id="ARBA00022448"/>
    </source>
</evidence>
<dbReference type="SUPFAM" id="SSF161111">
    <property type="entry name" value="Cation efflux protein transmembrane domain-like"/>
    <property type="match status" value="1"/>
</dbReference>
<dbReference type="InterPro" id="IPR050291">
    <property type="entry name" value="CDF_Transporter"/>
</dbReference>
<dbReference type="InterPro" id="IPR058533">
    <property type="entry name" value="Cation_efflux_TM"/>
</dbReference>
<evidence type="ECO:0000256" key="7">
    <source>
        <dbReference type="SAM" id="Phobius"/>
    </source>
</evidence>
<keyword evidence="3" id="KW-0813">Transport</keyword>
<keyword evidence="4 7" id="KW-0812">Transmembrane</keyword>
<dbReference type="Gene3D" id="1.20.1510.10">
    <property type="entry name" value="Cation efflux protein transmembrane domain"/>
    <property type="match status" value="1"/>
</dbReference>
<evidence type="ECO:0000256" key="5">
    <source>
        <dbReference type="ARBA" id="ARBA00022989"/>
    </source>
</evidence>
<dbReference type="NCBIfam" id="TIGR01297">
    <property type="entry name" value="CDF"/>
    <property type="match status" value="1"/>
</dbReference>
<dbReference type="PANTHER" id="PTHR43840">
    <property type="entry name" value="MITOCHONDRIAL METAL TRANSPORTER 1-RELATED"/>
    <property type="match status" value="1"/>
</dbReference>
<feature type="transmembrane region" description="Helical" evidence="7">
    <location>
        <begin position="163"/>
        <end position="180"/>
    </location>
</feature>
<dbReference type="AlphaFoldDB" id="A0A4Q1JQ29"/>
<dbReference type="GO" id="GO:0008324">
    <property type="term" value="F:monoatomic cation transmembrane transporter activity"/>
    <property type="evidence" value="ECO:0007669"/>
    <property type="project" value="InterPro"/>
</dbReference>
<dbReference type="Gene3D" id="3.30.70.1350">
    <property type="entry name" value="Cation efflux protein, cytoplasmic domain"/>
    <property type="match status" value="1"/>
</dbReference>
<dbReference type="OrthoDB" id="9806522at2"/>
<protein>
    <submittedName>
        <fullName evidence="10">Cation transporter</fullName>
    </submittedName>
</protein>
<feature type="transmembrane region" description="Helical" evidence="7">
    <location>
        <begin position="85"/>
        <end position="105"/>
    </location>
</feature>
<evidence type="ECO:0000256" key="4">
    <source>
        <dbReference type="ARBA" id="ARBA00022692"/>
    </source>
</evidence>
<comment type="subcellular location">
    <subcellularLocation>
        <location evidence="1">Membrane</location>
        <topology evidence="1">Multi-pass membrane protein</topology>
    </subcellularLocation>
</comment>
<evidence type="ECO:0000313" key="11">
    <source>
        <dbReference type="Proteomes" id="UP000289703"/>
    </source>
</evidence>
<keyword evidence="11" id="KW-1185">Reference proteome</keyword>
<evidence type="ECO:0000256" key="1">
    <source>
        <dbReference type="ARBA" id="ARBA00004141"/>
    </source>
</evidence>
<dbReference type="RefSeq" id="WP_129252096.1">
    <property type="nucleotide sequence ID" value="NZ_SAXA01000001.1"/>
</dbReference>
<feature type="transmembrane region" description="Helical" evidence="7">
    <location>
        <begin position="117"/>
        <end position="142"/>
    </location>
</feature>
<dbReference type="InterPro" id="IPR027469">
    <property type="entry name" value="Cation_efflux_TMD_sf"/>
</dbReference>
<dbReference type="InterPro" id="IPR036837">
    <property type="entry name" value="Cation_efflux_CTD_sf"/>
</dbReference>
<feature type="domain" description="Cation efflux protein transmembrane" evidence="8">
    <location>
        <begin position="19"/>
        <end position="210"/>
    </location>
</feature>
<sequence length="305" mass="34240">MKNLFKKLDKSNLPYVEGMLSIIANILLFALKYWAGIVTGSIAIMADAWHTLSDSLSSVIVLLGAKFSKKPADKEHPFGHGRADLIAAFVIGIMLLLVAFDFVLQSYDTLKNGEGSMFGPLAIYVMIASVILKELLAQFAFWGARKAESKVLKADAWHHRSDAISSLIILIGIFLGKYFWWLDGALGLVVALLIGYAAYEIIRDSIYTLLGESPSAEIIEKLKRTCERCYPENLHPHHFHVHSYGDHNEITFHICLPPEMSIREAHEIVDYIENQITEEYAYSVTLHIDPLDEVEIEGFDSNEIV</sequence>
<dbReference type="Proteomes" id="UP000289703">
    <property type="component" value="Unassembled WGS sequence"/>
</dbReference>
<comment type="similarity">
    <text evidence="2">Belongs to the cation diffusion facilitator (CDF) transporter (TC 2.A.4) family.</text>
</comment>
<dbReference type="EMBL" id="SAXA01000001">
    <property type="protein sequence ID" value="RXQ97512.1"/>
    <property type="molecule type" value="Genomic_DNA"/>
</dbReference>
<dbReference type="PANTHER" id="PTHR43840:SF15">
    <property type="entry name" value="MITOCHONDRIAL METAL TRANSPORTER 1-RELATED"/>
    <property type="match status" value="1"/>
</dbReference>
<accession>A0A4Q1JQ29</accession>
<dbReference type="GO" id="GO:0016020">
    <property type="term" value="C:membrane"/>
    <property type="evidence" value="ECO:0007669"/>
    <property type="project" value="UniProtKB-SubCell"/>
</dbReference>
<evidence type="ECO:0000259" key="9">
    <source>
        <dbReference type="Pfam" id="PF16916"/>
    </source>
</evidence>
<feature type="transmembrane region" description="Helical" evidence="7">
    <location>
        <begin position="12"/>
        <end position="35"/>
    </location>
</feature>
<evidence type="ECO:0000259" key="8">
    <source>
        <dbReference type="Pfam" id="PF01545"/>
    </source>
</evidence>
<reference evidence="10 11" key="1">
    <citation type="submission" date="2019-01" db="EMBL/GenBank/DDBJ databases">
        <title>Ancylomarina salipaludis sp. nov., isolated from a salt marsh.</title>
        <authorList>
            <person name="Yoon J.-H."/>
        </authorList>
    </citation>
    <scope>NUCLEOTIDE SEQUENCE [LARGE SCALE GENOMIC DNA]</scope>
    <source>
        <strain evidence="10 11">SHSM-M15</strain>
    </source>
</reference>
<evidence type="ECO:0000313" key="10">
    <source>
        <dbReference type="EMBL" id="RXQ97512.1"/>
    </source>
</evidence>
<feature type="domain" description="Cation efflux protein cytoplasmic" evidence="9">
    <location>
        <begin position="214"/>
        <end position="290"/>
    </location>
</feature>
<comment type="caution">
    <text evidence="10">The sequence shown here is derived from an EMBL/GenBank/DDBJ whole genome shotgun (WGS) entry which is preliminary data.</text>
</comment>
<dbReference type="FunFam" id="1.20.1510.10:FF:000006">
    <property type="entry name" value="Divalent cation efflux transporter"/>
    <property type="match status" value="1"/>
</dbReference>
<dbReference type="SUPFAM" id="SSF160240">
    <property type="entry name" value="Cation efflux protein cytoplasmic domain-like"/>
    <property type="match status" value="1"/>
</dbReference>
<gene>
    <name evidence="10" type="ORF">EO244_01090</name>
</gene>
<name>A0A4Q1JQ29_9BACT</name>
<dbReference type="Pfam" id="PF01545">
    <property type="entry name" value="Cation_efflux"/>
    <property type="match status" value="1"/>
</dbReference>
<dbReference type="InterPro" id="IPR002524">
    <property type="entry name" value="Cation_efflux"/>
</dbReference>
<proteinExistence type="inferred from homology"/>
<feature type="transmembrane region" description="Helical" evidence="7">
    <location>
        <begin position="186"/>
        <end position="202"/>
    </location>
</feature>
<keyword evidence="5 7" id="KW-1133">Transmembrane helix</keyword>
<keyword evidence="6 7" id="KW-0472">Membrane</keyword>
<evidence type="ECO:0000256" key="2">
    <source>
        <dbReference type="ARBA" id="ARBA00008114"/>
    </source>
</evidence>
<evidence type="ECO:0000256" key="6">
    <source>
        <dbReference type="ARBA" id="ARBA00023136"/>
    </source>
</evidence>
<dbReference type="Pfam" id="PF16916">
    <property type="entry name" value="ZT_dimer"/>
    <property type="match status" value="1"/>
</dbReference>
<organism evidence="10 11">
    <name type="scientific">Ancylomarina salipaludis</name>
    <dbReference type="NCBI Taxonomy" id="2501299"/>
    <lineage>
        <taxon>Bacteria</taxon>
        <taxon>Pseudomonadati</taxon>
        <taxon>Bacteroidota</taxon>
        <taxon>Bacteroidia</taxon>
        <taxon>Marinilabiliales</taxon>
        <taxon>Marinifilaceae</taxon>
        <taxon>Ancylomarina</taxon>
    </lineage>
</organism>